<dbReference type="GO" id="GO:0004077">
    <property type="term" value="F:biotin--[biotin carboxyl-carrier protein] ligase activity"/>
    <property type="evidence" value="ECO:0007669"/>
    <property type="project" value="UniProtKB-UniRule"/>
</dbReference>
<evidence type="ECO:0000256" key="1">
    <source>
        <dbReference type="ARBA" id="ARBA00022598"/>
    </source>
</evidence>
<name>U7UAY3_9FIRM</name>
<dbReference type="GO" id="GO:0005737">
    <property type="term" value="C:cytoplasm"/>
    <property type="evidence" value="ECO:0007669"/>
    <property type="project" value="TreeGrafter"/>
</dbReference>
<comment type="caution">
    <text evidence="7">The sequence shown here is derived from an EMBL/GenBank/DDBJ whole genome shotgun (WGS) entry which is preliminary data.</text>
</comment>
<feature type="domain" description="BPL/LPL catalytic" evidence="6">
    <location>
        <begin position="77"/>
        <end position="266"/>
    </location>
</feature>
<dbReference type="InterPro" id="IPR030855">
    <property type="entry name" value="Bifunct_BirA"/>
</dbReference>
<sequence length="334" mass="37168">MGGKGGTEIIMRNDILDYLLAHRGEYISGQKLSEQLGVSRTAVWKHIQLLKQRNYRIESHTKRGYCLHEAPELLPPERILDGLKTVTLGREIAYYERVSSTNTLAKQLADQGAPEGTLVLAEEQFGGRGRLDRAFLSPFAQGLWFSLILRPPFLPMEVAKMTLLAAVALTRAIRHMGVQCAIKWPNDLLVKGRKLVGILTELNASMERLNYLVLGMGINTSLKEEDVSPELRRIVTSFAMEQVPVSRQKLLQEVLCQLEKYYMIAKEDGFAPILQEWKELSCILGTEVGVALPQGNIIGTAVDLDDSGNLIVVAADGRKETILAGDVRVRPVHK</sequence>
<dbReference type="PROSITE" id="PS51733">
    <property type="entry name" value="BPL_LPL_CATALYTIC"/>
    <property type="match status" value="1"/>
</dbReference>
<dbReference type="HAMAP" id="MF_00978">
    <property type="entry name" value="Bifunct_BirA"/>
    <property type="match status" value="1"/>
</dbReference>
<dbReference type="InterPro" id="IPR003142">
    <property type="entry name" value="BPL_C"/>
</dbReference>
<dbReference type="InterPro" id="IPR045864">
    <property type="entry name" value="aa-tRNA-synth_II/BPL/LPL"/>
</dbReference>
<dbReference type="eggNOG" id="COG1654">
    <property type="taxonomic scope" value="Bacteria"/>
</dbReference>
<keyword evidence="8" id="KW-1185">Reference proteome</keyword>
<comment type="function">
    <text evidence="5">Acts both as a biotin--[acetyl-CoA-carboxylase] ligase and a repressor.</text>
</comment>
<dbReference type="SUPFAM" id="SSF50037">
    <property type="entry name" value="C-terminal domain of transcriptional repressors"/>
    <property type="match status" value="1"/>
</dbReference>
<dbReference type="GO" id="GO:0006355">
    <property type="term" value="P:regulation of DNA-templated transcription"/>
    <property type="evidence" value="ECO:0007669"/>
    <property type="project" value="UniProtKB-UniRule"/>
</dbReference>
<dbReference type="Gene3D" id="2.30.30.100">
    <property type="match status" value="1"/>
</dbReference>
<dbReference type="InterPro" id="IPR013196">
    <property type="entry name" value="HTH_11"/>
</dbReference>
<comment type="similarity">
    <text evidence="5">Belongs to the biotin--protein ligase family.</text>
</comment>
<keyword evidence="5" id="KW-0805">Transcription regulation</keyword>
<accession>U7UAY3</accession>
<keyword evidence="5" id="KW-0804">Transcription</keyword>
<evidence type="ECO:0000256" key="2">
    <source>
        <dbReference type="ARBA" id="ARBA00022741"/>
    </source>
</evidence>
<dbReference type="PANTHER" id="PTHR12835:SF5">
    <property type="entry name" value="BIOTIN--PROTEIN LIGASE"/>
    <property type="match status" value="1"/>
</dbReference>
<feature type="binding site" evidence="5">
    <location>
        <position position="124"/>
    </location>
    <ligand>
        <name>biotin</name>
        <dbReference type="ChEBI" id="CHEBI:57586"/>
    </ligand>
</feature>
<dbReference type="Proteomes" id="UP000017090">
    <property type="component" value="Unassembled WGS sequence"/>
</dbReference>
<dbReference type="PATRIC" id="fig|1111454.3.peg.2247"/>
<dbReference type="GO" id="GO:0009249">
    <property type="term" value="P:protein lipoylation"/>
    <property type="evidence" value="ECO:0007669"/>
    <property type="project" value="UniProtKB-ARBA"/>
</dbReference>
<dbReference type="PANTHER" id="PTHR12835">
    <property type="entry name" value="BIOTIN PROTEIN LIGASE"/>
    <property type="match status" value="1"/>
</dbReference>
<feature type="binding site" evidence="5">
    <location>
        <position position="194"/>
    </location>
    <ligand>
        <name>biotin</name>
        <dbReference type="ChEBI" id="CHEBI:57586"/>
    </ligand>
</feature>
<keyword evidence="5" id="KW-0678">Repressor</keyword>
<dbReference type="eggNOG" id="COG0340">
    <property type="taxonomic scope" value="Bacteria"/>
</dbReference>
<feature type="binding site" evidence="5">
    <location>
        <begin position="100"/>
        <end position="102"/>
    </location>
    <ligand>
        <name>biotin</name>
        <dbReference type="ChEBI" id="CHEBI:57586"/>
    </ligand>
</feature>
<dbReference type="Gene3D" id="1.10.10.10">
    <property type="entry name" value="Winged helix-like DNA-binding domain superfamily/Winged helix DNA-binding domain"/>
    <property type="match status" value="1"/>
</dbReference>
<proteinExistence type="inferred from homology"/>
<feature type="DNA-binding region" description="H-T-H motif" evidence="5">
    <location>
        <begin position="29"/>
        <end position="48"/>
    </location>
</feature>
<dbReference type="GO" id="GO:0005524">
    <property type="term" value="F:ATP binding"/>
    <property type="evidence" value="ECO:0007669"/>
    <property type="project" value="UniProtKB-UniRule"/>
</dbReference>
<dbReference type="AlphaFoldDB" id="U7UAY3"/>
<dbReference type="InterPro" id="IPR036390">
    <property type="entry name" value="WH_DNA-bd_sf"/>
</dbReference>
<keyword evidence="4 5" id="KW-0092">Biotin</keyword>
<protein>
    <recommendedName>
        <fullName evidence="5">Bifunctional ligase/repressor BirA</fullName>
    </recommendedName>
    <alternativeName>
        <fullName evidence="5">Biotin--[acetyl-CoA-carboxylase] ligase</fullName>
        <ecNumber evidence="5">6.3.4.15</ecNumber>
    </alternativeName>
    <alternativeName>
        <fullName evidence="5">Biotin--protein ligase</fullName>
    </alternativeName>
    <alternativeName>
        <fullName evidence="5">Biotin-[acetyl-CoA carboxylase] synthetase</fullName>
    </alternativeName>
</protein>
<dbReference type="InterPro" id="IPR004408">
    <property type="entry name" value="Biotin_CoA_COase_ligase"/>
</dbReference>
<comment type="catalytic activity">
    <reaction evidence="5">
        <text>biotin + L-lysyl-[protein] + ATP = N(6)-biotinyl-L-lysyl-[protein] + AMP + diphosphate + H(+)</text>
        <dbReference type="Rhea" id="RHEA:11756"/>
        <dbReference type="Rhea" id="RHEA-COMP:9752"/>
        <dbReference type="Rhea" id="RHEA-COMP:10505"/>
        <dbReference type="ChEBI" id="CHEBI:15378"/>
        <dbReference type="ChEBI" id="CHEBI:29969"/>
        <dbReference type="ChEBI" id="CHEBI:30616"/>
        <dbReference type="ChEBI" id="CHEBI:33019"/>
        <dbReference type="ChEBI" id="CHEBI:57586"/>
        <dbReference type="ChEBI" id="CHEBI:83144"/>
        <dbReference type="ChEBI" id="CHEBI:456215"/>
        <dbReference type="EC" id="6.3.4.15"/>
    </reaction>
</comment>
<dbReference type="SUPFAM" id="SSF46785">
    <property type="entry name" value="Winged helix' DNA-binding domain"/>
    <property type="match status" value="1"/>
</dbReference>
<keyword evidence="2 5" id="KW-0547">Nucleotide-binding</keyword>
<evidence type="ECO:0000313" key="7">
    <source>
        <dbReference type="EMBL" id="ERT56471.1"/>
    </source>
</evidence>
<keyword evidence="5" id="KW-0238">DNA-binding</keyword>
<dbReference type="InterPro" id="IPR004143">
    <property type="entry name" value="BPL_LPL_catalytic"/>
</dbReference>
<dbReference type="GO" id="GO:0016740">
    <property type="term" value="F:transferase activity"/>
    <property type="evidence" value="ECO:0007669"/>
    <property type="project" value="UniProtKB-ARBA"/>
</dbReference>
<dbReference type="GO" id="GO:0003677">
    <property type="term" value="F:DNA binding"/>
    <property type="evidence" value="ECO:0007669"/>
    <property type="project" value="UniProtKB-UniRule"/>
</dbReference>
<dbReference type="SUPFAM" id="SSF55681">
    <property type="entry name" value="Class II aaRS and biotin synthetases"/>
    <property type="match status" value="1"/>
</dbReference>
<evidence type="ECO:0000313" key="8">
    <source>
        <dbReference type="Proteomes" id="UP000017090"/>
    </source>
</evidence>
<dbReference type="CDD" id="cd16442">
    <property type="entry name" value="BPL"/>
    <property type="match status" value="1"/>
</dbReference>
<dbReference type="InterPro" id="IPR008988">
    <property type="entry name" value="Transcriptional_repressor_C"/>
</dbReference>
<dbReference type="NCBIfam" id="TIGR00121">
    <property type="entry name" value="birA_ligase"/>
    <property type="match status" value="1"/>
</dbReference>
<dbReference type="EC" id="6.3.4.15" evidence="5"/>
<dbReference type="Gene3D" id="3.30.930.10">
    <property type="entry name" value="Bira Bifunctional Protein, Domain 2"/>
    <property type="match status" value="1"/>
</dbReference>
<evidence type="ECO:0000256" key="5">
    <source>
        <dbReference type="HAMAP-Rule" id="MF_00978"/>
    </source>
</evidence>
<dbReference type="Pfam" id="PF08279">
    <property type="entry name" value="HTH_11"/>
    <property type="match status" value="1"/>
</dbReference>
<evidence type="ECO:0000259" key="6">
    <source>
        <dbReference type="PROSITE" id="PS51733"/>
    </source>
</evidence>
<keyword evidence="3 5" id="KW-0067">ATP-binding</keyword>
<dbReference type="InterPro" id="IPR036388">
    <property type="entry name" value="WH-like_DNA-bd_sf"/>
</dbReference>
<gene>
    <name evidence="5" type="primary">birA</name>
    <name evidence="7" type="ORF">HMPREF1250_1609</name>
</gene>
<organism evidence="7 8">
    <name type="scientific">Megasphaera vaginalis</name>
    <name type="common">ex Srinivasan et al. 2021</name>
    <dbReference type="NCBI Taxonomy" id="1111454"/>
    <lineage>
        <taxon>Bacteria</taxon>
        <taxon>Bacillati</taxon>
        <taxon>Bacillota</taxon>
        <taxon>Negativicutes</taxon>
        <taxon>Veillonellales</taxon>
        <taxon>Veillonellaceae</taxon>
        <taxon>Megasphaera</taxon>
    </lineage>
</organism>
<dbReference type="Pfam" id="PF02237">
    <property type="entry name" value="BPL_C"/>
    <property type="match status" value="1"/>
</dbReference>
<feature type="binding site" evidence="5">
    <location>
        <begin position="128"/>
        <end position="130"/>
    </location>
    <ligand>
        <name>biotin</name>
        <dbReference type="ChEBI" id="CHEBI:57586"/>
    </ligand>
</feature>
<reference evidence="7 8" key="1">
    <citation type="submission" date="2013-09" db="EMBL/GenBank/DDBJ databases">
        <authorList>
            <person name="Durkin A.S."/>
            <person name="Haft D.R."/>
            <person name="McCorrison J."/>
            <person name="Torralba M."/>
            <person name="Gillis M."/>
            <person name="Haft D.H."/>
            <person name="Methe B."/>
            <person name="Sutton G."/>
            <person name="Nelson K.E."/>
        </authorList>
    </citation>
    <scope>NUCLEOTIDE SEQUENCE [LARGE SCALE GENOMIC DNA]</scope>
    <source>
        <strain evidence="7 8">BV3C16-1</strain>
    </source>
</reference>
<evidence type="ECO:0000256" key="4">
    <source>
        <dbReference type="ARBA" id="ARBA00023267"/>
    </source>
</evidence>
<dbReference type="Pfam" id="PF03099">
    <property type="entry name" value="BPL_LplA_LipB"/>
    <property type="match status" value="1"/>
</dbReference>
<dbReference type="STRING" id="1111454.HMPREF1250_1609"/>
<keyword evidence="1 5" id="KW-0436">Ligase</keyword>
<dbReference type="EMBL" id="AWXA01000062">
    <property type="protein sequence ID" value="ERT56471.1"/>
    <property type="molecule type" value="Genomic_DNA"/>
</dbReference>
<evidence type="ECO:0000256" key="3">
    <source>
        <dbReference type="ARBA" id="ARBA00022840"/>
    </source>
</evidence>